<dbReference type="AlphaFoldDB" id="A0A1I6WJN5"/>
<dbReference type="STRING" id="311180.SAMN04488050_12448"/>
<organism evidence="3 4">
    <name type="scientific">Alloyangia pacifica</name>
    <dbReference type="NCBI Taxonomy" id="311180"/>
    <lineage>
        <taxon>Bacteria</taxon>
        <taxon>Pseudomonadati</taxon>
        <taxon>Pseudomonadota</taxon>
        <taxon>Alphaproteobacteria</taxon>
        <taxon>Rhodobacterales</taxon>
        <taxon>Roseobacteraceae</taxon>
        <taxon>Alloyangia</taxon>
    </lineage>
</organism>
<evidence type="ECO:0000259" key="2">
    <source>
        <dbReference type="Pfam" id="PF00437"/>
    </source>
</evidence>
<sequence>MQICIEDRLNVVISGGTSTGKATFARALLEMVGTRERLVTIEDAFVLFPAYANTVSMKSDRVPGSEIPCYVAGSEPADAARPDHPR</sequence>
<dbReference type="Gene3D" id="3.40.50.300">
    <property type="entry name" value="P-loop containing nucleotide triphosphate hydrolases"/>
    <property type="match status" value="1"/>
</dbReference>
<gene>
    <name evidence="3" type="ORF">SAMN04488050_12448</name>
</gene>
<dbReference type="InterPro" id="IPR001482">
    <property type="entry name" value="T2SS/T4SS_dom"/>
</dbReference>
<feature type="domain" description="Bacterial type II secretion system protein E" evidence="2">
    <location>
        <begin position="7"/>
        <end position="46"/>
    </location>
</feature>
<dbReference type="SUPFAM" id="SSF52540">
    <property type="entry name" value="P-loop containing nucleoside triphosphate hydrolases"/>
    <property type="match status" value="1"/>
</dbReference>
<keyword evidence="4" id="KW-1185">Reference proteome</keyword>
<protein>
    <submittedName>
        <fullName evidence="3">Type II/IV secretion system protein</fullName>
    </submittedName>
</protein>
<accession>A0A1I6WJN5</accession>
<dbReference type="InterPro" id="IPR027417">
    <property type="entry name" value="P-loop_NTPase"/>
</dbReference>
<proteinExistence type="inferred from homology"/>
<comment type="similarity">
    <text evidence="1">Belongs to the GSP E family.</text>
</comment>
<reference evidence="4" key="1">
    <citation type="submission" date="2016-10" db="EMBL/GenBank/DDBJ databases">
        <authorList>
            <person name="Varghese N."/>
            <person name="Submissions S."/>
        </authorList>
    </citation>
    <scope>NUCLEOTIDE SEQUENCE [LARGE SCALE GENOMIC DNA]</scope>
    <source>
        <strain evidence="4">DSM 26894</strain>
    </source>
</reference>
<name>A0A1I6WJN5_9RHOB</name>
<evidence type="ECO:0000256" key="1">
    <source>
        <dbReference type="ARBA" id="ARBA00006611"/>
    </source>
</evidence>
<dbReference type="Pfam" id="PF00437">
    <property type="entry name" value="T2SSE"/>
    <property type="match status" value="1"/>
</dbReference>
<evidence type="ECO:0000313" key="4">
    <source>
        <dbReference type="Proteomes" id="UP000199392"/>
    </source>
</evidence>
<dbReference type="Proteomes" id="UP000199392">
    <property type="component" value="Unassembled WGS sequence"/>
</dbReference>
<dbReference type="EMBL" id="FOZW01000024">
    <property type="protein sequence ID" value="SFT26193.1"/>
    <property type="molecule type" value="Genomic_DNA"/>
</dbReference>
<evidence type="ECO:0000313" key="3">
    <source>
        <dbReference type="EMBL" id="SFT26193.1"/>
    </source>
</evidence>